<organism evidence="1 2">
    <name type="scientific">Molossus molossus</name>
    <name type="common">Pallas' mastiff bat</name>
    <name type="synonym">Vespertilio molossus</name>
    <dbReference type="NCBI Taxonomy" id="27622"/>
    <lineage>
        <taxon>Eukaryota</taxon>
        <taxon>Metazoa</taxon>
        <taxon>Chordata</taxon>
        <taxon>Craniata</taxon>
        <taxon>Vertebrata</taxon>
        <taxon>Euteleostomi</taxon>
        <taxon>Mammalia</taxon>
        <taxon>Eutheria</taxon>
        <taxon>Laurasiatheria</taxon>
        <taxon>Chiroptera</taxon>
        <taxon>Yangochiroptera</taxon>
        <taxon>Molossidae</taxon>
        <taxon>Molossus</taxon>
    </lineage>
</organism>
<dbReference type="AlphaFoldDB" id="A0A7J8JQB2"/>
<keyword evidence="2" id="KW-1185">Reference proteome</keyword>
<sequence length="32" mass="3879">MEANLYGPWHSYFEFSCFLQCKNCLSKVSLWF</sequence>
<protein>
    <submittedName>
        <fullName evidence="1">AT-rich interaction domain 4A</fullName>
    </submittedName>
</protein>
<evidence type="ECO:0000313" key="1">
    <source>
        <dbReference type="EMBL" id="KAF6499037.1"/>
    </source>
</evidence>
<reference evidence="1 2" key="1">
    <citation type="journal article" date="2020" name="Nature">
        <title>Six reference-quality genomes reveal evolution of bat adaptations.</title>
        <authorList>
            <person name="Jebb D."/>
            <person name="Huang Z."/>
            <person name="Pippel M."/>
            <person name="Hughes G.M."/>
            <person name="Lavrichenko K."/>
            <person name="Devanna P."/>
            <person name="Winkler S."/>
            <person name="Jermiin L.S."/>
            <person name="Skirmuntt E.C."/>
            <person name="Katzourakis A."/>
            <person name="Burkitt-Gray L."/>
            <person name="Ray D.A."/>
            <person name="Sullivan K.A.M."/>
            <person name="Roscito J.G."/>
            <person name="Kirilenko B.M."/>
            <person name="Davalos L.M."/>
            <person name="Corthals A.P."/>
            <person name="Power M.L."/>
            <person name="Jones G."/>
            <person name="Ransome R.D."/>
            <person name="Dechmann D.K.N."/>
            <person name="Locatelli A.G."/>
            <person name="Puechmaille S.J."/>
            <person name="Fedrigo O."/>
            <person name="Jarvis E.D."/>
            <person name="Hiller M."/>
            <person name="Vernes S.C."/>
            <person name="Myers E.W."/>
            <person name="Teeling E.C."/>
        </authorList>
    </citation>
    <scope>NUCLEOTIDE SEQUENCE [LARGE SCALE GENOMIC DNA]</scope>
    <source>
        <strain evidence="1">MMolMol1</strain>
        <tissue evidence="1">Muscle</tissue>
    </source>
</reference>
<gene>
    <name evidence="1" type="ORF">HJG59_000976</name>
</gene>
<dbReference type="EMBL" id="JACASF010000001">
    <property type="protein sequence ID" value="KAF6499037.1"/>
    <property type="molecule type" value="Genomic_DNA"/>
</dbReference>
<name>A0A7J8JQB2_MOLMO</name>
<comment type="caution">
    <text evidence="1">The sequence shown here is derived from an EMBL/GenBank/DDBJ whole genome shotgun (WGS) entry which is preliminary data.</text>
</comment>
<proteinExistence type="predicted"/>
<accession>A0A7J8JQB2</accession>
<evidence type="ECO:0000313" key="2">
    <source>
        <dbReference type="Proteomes" id="UP000550707"/>
    </source>
</evidence>
<dbReference type="Proteomes" id="UP000550707">
    <property type="component" value="Unassembled WGS sequence"/>
</dbReference>